<evidence type="ECO:0000313" key="3">
    <source>
        <dbReference type="Proteomes" id="UP000008867"/>
    </source>
</evidence>
<feature type="compositionally biased region" description="Low complexity" evidence="1">
    <location>
        <begin position="21"/>
        <end position="34"/>
    </location>
</feature>
<evidence type="ECO:0000256" key="1">
    <source>
        <dbReference type="SAM" id="MobiDB-lite"/>
    </source>
</evidence>
<sequence length="108" mass="11361">MGSCLSTNKHFQGEGRTLNDPAPSTAAAAAKPSAGQRLGGGTSSSGTGSTSAADREARAKAAEQRMSQQAVKGNPNHGKLSQKLDQQKQSNPLHEADKHRQPERVVWD</sequence>
<dbReference type="HOGENOM" id="CLU_2198706_0_0_1"/>
<organism evidence="2 3">
    <name type="scientific">Sporisorium reilianum (strain SRZ2)</name>
    <name type="common">Maize head smut fungus</name>
    <dbReference type="NCBI Taxonomy" id="999809"/>
    <lineage>
        <taxon>Eukaryota</taxon>
        <taxon>Fungi</taxon>
        <taxon>Dikarya</taxon>
        <taxon>Basidiomycota</taxon>
        <taxon>Ustilaginomycotina</taxon>
        <taxon>Ustilaginomycetes</taxon>
        <taxon>Ustilaginales</taxon>
        <taxon>Ustilaginaceae</taxon>
        <taxon>Sporisorium</taxon>
    </lineage>
</organism>
<proteinExistence type="predicted"/>
<dbReference type="AlphaFoldDB" id="E6ZQY4"/>
<feature type="region of interest" description="Disordered" evidence="1">
    <location>
        <begin position="1"/>
        <end position="108"/>
    </location>
</feature>
<reference evidence="2 3" key="1">
    <citation type="journal article" date="2010" name="Science">
        <title>Pathogenicity determinants in smut fungi revealed by genome comparison.</title>
        <authorList>
            <person name="Schirawski J."/>
            <person name="Mannhaupt G."/>
            <person name="Muench K."/>
            <person name="Brefort T."/>
            <person name="Schipper K."/>
            <person name="Doehlemann G."/>
            <person name="Di Stasio M."/>
            <person name="Roessel N."/>
            <person name="Mendoza-Mendoza A."/>
            <person name="Pester D."/>
            <person name="Mueller O."/>
            <person name="Winterberg B."/>
            <person name="Meyer E."/>
            <person name="Ghareeb H."/>
            <person name="Wollenberg T."/>
            <person name="Muensterkoetter M."/>
            <person name="Wong P."/>
            <person name="Walter M."/>
            <person name="Stukenbrock E."/>
            <person name="Gueldener U."/>
            <person name="Kahmann R."/>
        </authorList>
    </citation>
    <scope>NUCLEOTIDE SEQUENCE [LARGE SCALE GENOMIC DNA]</scope>
    <source>
        <strain evidence="3">SRZ2</strain>
    </source>
</reference>
<feature type="compositionally biased region" description="Polar residues" evidence="1">
    <location>
        <begin position="1"/>
        <end position="10"/>
    </location>
</feature>
<feature type="compositionally biased region" description="Low complexity" evidence="1">
    <location>
        <begin position="79"/>
        <end position="90"/>
    </location>
</feature>
<gene>
    <name evidence="2" type="ORF">sr16110</name>
</gene>
<evidence type="ECO:0000313" key="2">
    <source>
        <dbReference type="EMBL" id="CBQ69641.1"/>
    </source>
</evidence>
<feature type="compositionally biased region" description="Basic and acidic residues" evidence="1">
    <location>
        <begin position="94"/>
        <end position="108"/>
    </location>
</feature>
<keyword evidence="3" id="KW-1185">Reference proteome</keyword>
<accession>E6ZQY4</accession>
<dbReference type="EMBL" id="FQ311437">
    <property type="protein sequence ID" value="CBQ69641.1"/>
    <property type="molecule type" value="Genomic_DNA"/>
</dbReference>
<dbReference type="eggNOG" id="ENOG502RE77">
    <property type="taxonomic scope" value="Eukaryota"/>
</dbReference>
<protein>
    <submittedName>
        <fullName evidence="2">Uncharacterized protein</fullName>
    </submittedName>
</protein>
<feature type="compositionally biased region" description="Basic and acidic residues" evidence="1">
    <location>
        <begin position="53"/>
        <end position="63"/>
    </location>
</feature>
<dbReference type="VEuPathDB" id="FungiDB:sr16110"/>
<name>E6ZQY4_SPORE</name>
<dbReference type="Proteomes" id="UP000008867">
    <property type="component" value="Chromosome 16"/>
</dbReference>